<evidence type="ECO:0000313" key="2">
    <source>
        <dbReference type="Proteomes" id="UP000237319"/>
    </source>
</evidence>
<organism evidence="1 2">
    <name type="scientific">Lysinibacillus sphaericus</name>
    <name type="common">Bacillus sphaericus</name>
    <dbReference type="NCBI Taxonomy" id="1421"/>
    <lineage>
        <taxon>Bacteria</taxon>
        <taxon>Bacillati</taxon>
        <taxon>Bacillota</taxon>
        <taxon>Bacilli</taxon>
        <taxon>Bacillales</taxon>
        <taxon>Bacillaceae</taxon>
        <taxon>Lysinibacillus</taxon>
    </lineage>
</organism>
<accession>A0A2S5D2I8</accession>
<dbReference type="EMBL" id="PGLV01000001">
    <property type="protein sequence ID" value="POZ57192.1"/>
    <property type="molecule type" value="Genomic_DNA"/>
</dbReference>
<comment type="caution">
    <text evidence="1">The sequence shown here is derived from an EMBL/GenBank/DDBJ whole genome shotgun (WGS) entry which is preliminary data.</text>
</comment>
<gene>
    <name evidence="1" type="ORF">LYSIN_01976</name>
</gene>
<dbReference type="RefSeq" id="WP_103977091.1">
    <property type="nucleotide sequence ID" value="NZ_PGLV01000001.1"/>
</dbReference>
<dbReference type="AlphaFoldDB" id="A0A2S5D2I8"/>
<protein>
    <submittedName>
        <fullName evidence="1">Uncharacterized protein</fullName>
    </submittedName>
</protein>
<proteinExistence type="predicted"/>
<sequence>MTKSVAANKLRAMRASKTTFALIEYAEAEKKLTGIPATYENVYPGSIFTHKILTAYHHVKSSGDMAKSKSPSILERFANVDDVRLKTAKVTTLEGMTREFSKLWEYLDRKSIKANPPVNDRAYVEQSEFTITDLYNDLMSRIKWSLLRYVALVYTFGFDALPYYSTVLDYSYYVQERKKFRRCKYMFCLNMFPIEKENAREDKSKRVDSRFCCDACRKASHDAKKRFIKTGSYLPIEYYSPLYNESIDDRYRLHEETQPAYVVESEIMKKKPMFKVQLKNEDYKHGKMVKYKTLAEAKQAQIIAEKVDKIAIYHDIIRRTNPYICEGQ</sequence>
<dbReference type="Proteomes" id="UP000237319">
    <property type="component" value="Unassembled WGS sequence"/>
</dbReference>
<keyword evidence="2" id="KW-1185">Reference proteome</keyword>
<evidence type="ECO:0000313" key="1">
    <source>
        <dbReference type="EMBL" id="POZ57192.1"/>
    </source>
</evidence>
<name>A0A2S5D2I8_LYSSH</name>
<reference evidence="1 2" key="1">
    <citation type="submission" date="2017-11" db="EMBL/GenBank/DDBJ databases">
        <title>Genome sequence of Lysinibacillus sphaericus, a lignin-degrading bacteria isolated from municipal solid waste soil.</title>
        <authorList>
            <person name="Persinoti G.F."/>
            <person name="Paixao D.A."/>
            <person name="Bugg T.D."/>
            <person name="Squina F.M."/>
        </authorList>
    </citation>
    <scope>NUCLEOTIDE SEQUENCE [LARGE SCALE GENOMIC DNA]</scope>
    <source>
        <strain evidence="1 2">A1</strain>
    </source>
</reference>